<evidence type="ECO:0000256" key="7">
    <source>
        <dbReference type="RuleBase" id="RU363079"/>
    </source>
</evidence>
<protein>
    <recommendedName>
        <fullName evidence="7">Transmembrane 9 superfamily member</fullName>
    </recommendedName>
</protein>
<reference evidence="8" key="1">
    <citation type="submission" date="2006-10" db="EMBL/GenBank/DDBJ databases">
        <authorList>
            <person name="Amadeo P."/>
            <person name="Zhao Q."/>
            <person name="Wortman J."/>
            <person name="Fraser-Liggett C."/>
            <person name="Carlton J."/>
        </authorList>
    </citation>
    <scope>NUCLEOTIDE SEQUENCE</scope>
    <source>
        <strain evidence="8">G3</strain>
    </source>
</reference>
<evidence type="ECO:0000256" key="4">
    <source>
        <dbReference type="ARBA" id="ARBA00022729"/>
    </source>
</evidence>
<proteinExistence type="inferred from homology"/>
<dbReference type="eggNOG" id="KOG1278">
    <property type="taxonomic scope" value="Eukaryota"/>
</dbReference>
<sequence length="245" mass="27496">MQPTFALSSLKLQLLINIAILAFLLYFTPKYSNSFGPLEEQTDDSVWYYLRGDLFRMPQNISILCTFCGIGVQTIFSLLYMSLKSYGEFSDVVSTFFSVMSWSGIICGFVSMFTFKYVGGYEWRNVYKAILTLTPALFVLIFCIRSLLFIFTKSASSPTNGTILHIMVLVLIHTISVSIGSTVGLKFPINDTPCKVNMIPRHVPASPFYMSPGYLRVYGGIYLFISILVVLLTISESESNLTKQA</sequence>
<dbReference type="EMBL" id="DS114597">
    <property type="protein sequence ID" value="EAX86668.1"/>
    <property type="molecule type" value="Genomic_DNA"/>
</dbReference>
<comment type="caution">
    <text evidence="7">Lacks conserved residue(s) required for the propagation of feature annotation.</text>
</comment>
<feature type="transmembrane region" description="Helical" evidence="7">
    <location>
        <begin position="215"/>
        <end position="234"/>
    </location>
</feature>
<evidence type="ECO:0000256" key="1">
    <source>
        <dbReference type="ARBA" id="ARBA00004141"/>
    </source>
</evidence>
<keyword evidence="3 7" id="KW-0812">Transmembrane</keyword>
<feature type="transmembrane region" description="Helical" evidence="7">
    <location>
        <begin position="92"/>
        <end position="115"/>
    </location>
</feature>
<dbReference type="VEuPathDB" id="TrichDB:TVAGG3_0671280"/>
<feature type="transmembrane region" description="Helical" evidence="7">
    <location>
        <begin position="61"/>
        <end position="80"/>
    </location>
</feature>
<dbReference type="InterPro" id="IPR004240">
    <property type="entry name" value="EMP70"/>
</dbReference>
<evidence type="ECO:0000256" key="6">
    <source>
        <dbReference type="ARBA" id="ARBA00023136"/>
    </source>
</evidence>
<evidence type="ECO:0000256" key="5">
    <source>
        <dbReference type="ARBA" id="ARBA00022989"/>
    </source>
</evidence>
<dbReference type="VEuPathDB" id="TrichDB:TVAG_219400"/>
<comment type="subcellular location">
    <subcellularLocation>
        <location evidence="1">Membrane</location>
        <topology evidence="1">Multi-pass membrane protein</topology>
    </subcellularLocation>
</comment>
<dbReference type="RefSeq" id="XP_001299598.1">
    <property type="nucleotide sequence ID" value="XM_001299597.1"/>
</dbReference>
<dbReference type="Proteomes" id="UP000001542">
    <property type="component" value="Unassembled WGS sequence"/>
</dbReference>
<keyword evidence="6 7" id="KW-0472">Membrane</keyword>
<dbReference type="OrthoDB" id="1666796at2759"/>
<evidence type="ECO:0000313" key="9">
    <source>
        <dbReference type="Proteomes" id="UP000001542"/>
    </source>
</evidence>
<dbReference type="Pfam" id="PF02990">
    <property type="entry name" value="EMP70"/>
    <property type="match status" value="1"/>
</dbReference>
<organism evidence="8 9">
    <name type="scientific">Trichomonas vaginalis (strain ATCC PRA-98 / G3)</name>
    <dbReference type="NCBI Taxonomy" id="412133"/>
    <lineage>
        <taxon>Eukaryota</taxon>
        <taxon>Metamonada</taxon>
        <taxon>Parabasalia</taxon>
        <taxon>Trichomonadida</taxon>
        <taxon>Trichomonadidae</taxon>
        <taxon>Trichomonas</taxon>
    </lineage>
</organism>
<dbReference type="GO" id="GO:0005737">
    <property type="term" value="C:cytoplasm"/>
    <property type="evidence" value="ECO:0007669"/>
    <property type="project" value="UniProtKB-ARBA"/>
</dbReference>
<dbReference type="GO" id="GO:0072657">
    <property type="term" value="P:protein localization to membrane"/>
    <property type="evidence" value="ECO:0000318"/>
    <property type="project" value="GO_Central"/>
</dbReference>
<accession>A2G851</accession>
<evidence type="ECO:0000256" key="3">
    <source>
        <dbReference type="ARBA" id="ARBA00022692"/>
    </source>
</evidence>
<comment type="similarity">
    <text evidence="2 7">Belongs to the nonaspanin (TM9SF) (TC 9.A.2) family.</text>
</comment>
<dbReference type="GO" id="GO:0016020">
    <property type="term" value="C:membrane"/>
    <property type="evidence" value="ECO:0000318"/>
    <property type="project" value="GO_Central"/>
</dbReference>
<keyword evidence="9" id="KW-1185">Reference proteome</keyword>
<dbReference type="STRING" id="5722.A2G851"/>
<keyword evidence="5 7" id="KW-1133">Transmembrane helix</keyword>
<reference evidence="8" key="2">
    <citation type="journal article" date="2007" name="Science">
        <title>Draft genome sequence of the sexually transmitted pathogen Trichomonas vaginalis.</title>
        <authorList>
            <person name="Carlton J.M."/>
            <person name="Hirt R.P."/>
            <person name="Silva J.C."/>
            <person name="Delcher A.L."/>
            <person name="Schatz M."/>
            <person name="Zhao Q."/>
            <person name="Wortman J.R."/>
            <person name="Bidwell S.L."/>
            <person name="Alsmark U.C.M."/>
            <person name="Besteiro S."/>
            <person name="Sicheritz-Ponten T."/>
            <person name="Noel C.J."/>
            <person name="Dacks J.B."/>
            <person name="Foster P.G."/>
            <person name="Simillion C."/>
            <person name="Van de Peer Y."/>
            <person name="Miranda-Saavedra D."/>
            <person name="Barton G.J."/>
            <person name="Westrop G.D."/>
            <person name="Mueller S."/>
            <person name="Dessi D."/>
            <person name="Fiori P.L."/>
            <person name="Ren Q."/>
            <person name="Paulsen I."/>
            <person name="Zhang H."/>
            <person name="Bastida-Corcuera F.D."/>
            <person name="Simoes-Barbosa A."/>
            <person name="Brown M.T."/>
            <person name="Hayes R.D."/>
            <person name="Mukherjee M."/>
            <person name="Okumura C.Y."/>
            <person name="Schneider R."/>
            <person name="Smith A.J."/>
            <person name="Vanacova S."/>
            <person name="Villalvazo M."/>
            <person name="Haas B.J."/>
            <person name="Pertea M."/>
            <person name="Feldblyum T.V."/>
            <person name="Utterback T.R."/>
            <person name="Shu C.L."/>
            <person name="Osoegawa K."/>
            <person name="de Jong P.J."/>
            <person name="Hrdy I."/>
            <person name="Horvathova L."/>
            <person name="Zubacova Z."/>
            <person name="Dolezal P."/>
            <person name="Malik S.B."/>
            <person name="Logsdon J.M. Jr."/>
            <person name="Henze K."/>
            <person name="Gupta A."/>
            <person name="Wang C.C."/>
            <person name="Dunne R.L."/>
            <person name="Upcroft J.A."/>
            <person name="Upcroft P."/>
            <person name="White O."/>
            <person name="Salzberg S.L."/>
            <person name="Tang P."/>
            <person name="Chiu C.-H."/>
            <person name="Lee Y.-S."/>
            <person name="Embley T.M."/>
            <person name="Coombs G.H."/>
            <person name="Mottram J.C."/>
            <person name="Tachezy J."/>
            <person name="Fraser-Liggett C.M."/>
            <person name="Johnson P.J."/>
        </authorList>
    </citation>
    <scope>NUCLEOTIDE SEQUENCE [LARGE SCALE GENOMIC DNA]</scope>
    <source>
        <strain evidence="8">G3</strain>
    </source>
</reference>
<dbReference type="PANTHER" id="PTHR10766">
    <property type="entry name" value="TRANSMEMBRANE 9 SUPERFAMILY PROTEIN"/>
    <property type="match status" value="1"/>
</dbReference>
<feature type="transmembrane region" description="Helical" evidence="7">
    <location>
        <begin position="12"/>
        <end position="29"/>
    </location>
</feature>
<evidence type="ECO:0000256" key="2">
    <source>
        <dbReference type="ARBA" id="ARBA00005227"/>
    </source>
</evidence>
<evidence type="ECO:0000313" key="8">
    <source>
        <dbReference type="EMBL" id="EAX86668.1"/>
    </source>
</evidence>
<dbReference type="InParanoid" id="A2G851"/>
<name>A2G851_TRIV3</name>
<keyword evidence="4" id="KW-0732">Signal</keyword>
<dbReference type="AlphaFoldDB" id="A2G851"/>
<feature type="transmembrane region" description="Helical" evidence="7">
    <location>
        <begin position="163"/>
        <end position="183"/>
    </location>
</feature>
<dbReference type="PANTHER" id="PTHR10766:SF111">
    <property type="entry name" value="TRANSMEMBRANE 9 SUPERFAMILY MEMBER 2"/>
    <property type="match status" value="1"/>
</dbReference>
<dbReference type="KEGG" id="tva:4744315"/>
<feature type="transmembrane region" description="Helical" evidence="7">
    <location>
        <begin position="127"/>
        <end position="151"/>
    </location>
</feature>
<gene>
    <name evidence="8" type="ORF">TVAG_219400</name>
</gene>